<protein>
    <submittedName>
        <fullName evidence="3">Lytic polysaccharide monooxygenase</fullName>
    </submittedName>
</protein>
<evidence type="ECO:0000313" key="3">
    <source>
        <dbReference type="EMBL" id="MFH8544820.1"/>
    </source>
</evidence>
<evidence type="ECO:0000259" key="2">
    <source>
        <dbReference type="Pfam" id="PF03067"/>
    </source>
</evidence>
<sequence length="270" mass="28827">MKKTGRYPYQPHYTTDVSTSGYSGRHVVVTVWKASHVDQKYFLCSDVNFGSPSPRQTERARTRHRKRHGASCGAPSTQYGPGGHQPPTQLLPGDAGCPERVPHCPATVSRTPGPSRPFVGPRPARRWCIAQLCPTGPTASRCCAYVQFGKEGDGGPPSGAAIRTASVRMACDRSAEPESTPLRAGQGSAGCHDPARQAEPGRDLRRREGRPATPLGGTPSGTIPPAQGAGSKLPDLPALSARLCRGSWSCRGQLPGVRQDFGRGISRWSR</sequence>
<keyword evidence="3" id="KW-0560">Oxidoreductase</keyword>
<dbReference type="EMBL" id="JBIRGQ010000001">
    <property type="protein sequence ID" value="MFH8544820.1"/>
    <property type="molecule type" value="Genomic_DNA"/>
</dbReference>
<keyword evidence="4" id="KW-1185">Reference proteome</keyword>
<reference evidence="3 4" key="1">
    <citation type="submission" date="2024-10" db="EMBL/GenBank/DDBJ databases">
        <title>The Natural Products Discovery Center: Release of the First 8490 Sequenced Strains for Exploring Actinobacteria Biosynthetic Diversity.</title>
        <authorList>
            <person name="Kalkreuter E."/>
            <person name="Kautsar S.A."/>
            <person name="Yang D."/>
            <person name="Bader C.D."/>
            <person name="Teijaro C.N."/>
            <person name="Fluegel L."/>
            <person name="Davis C.M."/>
            <person name="Simpson J.R."/>
            <person name="Lauterbach L."/>
            <person name="Steele A.D."/>
            <person name="Gui C."/>
            <person name="Meng S."/>
            <person name="Li G."/>
            <person name="Viehrig K."/>
            <person name="Ye F."/>
            <person name="Su P."/>
            <person name="Kiefer A.F."/>
            <person name="Nichols A."/>
            <person name="Cepeda A.J."/>
            <person name="Yan W."/>
            <person name="Fan B."/>
            <person name="Jiang Y."/>
            <person name="Adhikari A."/>
            <person name="Zheng C.-J."/>
            <person name="Schuster L."/>
            <person name="Cowan T.M."/>
            <person name="Smanski M.J."/>
            <person name="Chevrette M.G."/>
            <person name="De Carvalho L.P.S."/>
            <person name="Shen B."/>
        </authorList>
    </citation>
    <scope>NUCLEOTIDE SEQUENCE [LARGE SCALE GENOMIC DNA]</scope>
    <source>
        <strain evidence="3 4">NPDC017990</strain>
    </source>
</reference>
<dbReference type="Gene3D" id="2.70.50.50">
    <property type="entry name" value="chitin-binding protein cbp21"/>
    <property type="match status" value="1"/>
</dbReference>
<dbReference type="GO" id="GO:0004497">
    <property type="term" value="F:monooxygenase activity"/>
    <property type="evidence" value="ECO:0007669"/>
    <property type="project" value="UniProtKB-KW"/>
</dbReference>
<evidence type="ECO:0000313" key="4">
    <source>
        <dbReference type="Proteomes" id="UP001610818"/>
    </source>
</evidence>
<comment type="caution">
    <text evidence="3">The sequence shown here is derived from an EMBL/GenBank/DDBJ whole genome shotgun (WGS) entry which is preliminary data.</text>
</comment>
<gene>
    <name evidence="3" type="ORF">ACH4F9_07425</name>
</gene>
<dbReference type="RefSeq" id="WP_397709005.1">
    <property type="nucleotide sequence ID" value="NZ_JBIRGN010000001.1"/>
</dbReference>
<keyword evidence="3" id="KW-0503">Monooxygenase</keyword>
<name>A0ABW7QKB7_9ACTN</name>
<feature type="compositionally biased region" description="Basic and acidic residues" evidence="1">
    <location>
        <begin position="193"/>
        <end position="210"/>
    </location>
</feature>
<dbReference type="InterPro" id="IPR004302">
    <property type="entry name" value="Cellulose/chitin-bd_N"/>
</dbReference>
<dbReference type="Pfam" id="PF03067">
    <property type="entry name" value="LPMO_10"/>
    <property type="match status" value="1"/>
</dbReference>
<feature type="region of interest" description="Disordered" evidence="1">
    <location>
        <begin position="52"/>
        <end position="94"/>
    </location>
</feature>
<organism evidence="3 4">
    <name type="scientific">Streptomyces longisporoflavus</name>
    <dbReference type="NCBI Taxonomy" id="28044"/>
    <lineage>
        <taxon>Bacteria</taxon>
        <taxon>Bacillati</taxon>
        <taxon>Actinomycetota</taxon>
        <taxon>Actinomycetes</taxon>
        <taxon>Kitasatosporales</taxon>
        <taxon>Streptomycetaceae</taxon>
        <taxon>Streptomyces</taxon>
    </lineage>
</organism>
<proteinExistence type="predicted"/>
<dbReference type="Proteomes" id="UP001610818">
    <property type="component" value="Unassembled WGS sequence"/>
</dbReference>
<feature type="domain" description="Chitin-binding type-4" evidence="2">
    <location>
        <begin position="11"/>
        <end position="47"/>
    </location>
</feature>
<feature type="region of interest" description="Disordered" evidence="1">
    <location>
        <begin position="171"/>
        <end position="234"/>
    </location>
</feature>
<evidence type="ECO:0000256" key="1">
    <source>
        <dbReference type="SAM" id="MobiDB-lite"/>
    </source>
</evidence>
<accession>A0ABW7QKB7</accession>